<keyword evidence="2" id="KW-1185">Reference proteome</keyword>
<accession>A0ABM5LIQ2</accession>
<evidence type="ECO:0000313" key="1">
    <source>
        <dbReference type="EMBL" id="ACX75447.1"/>
    </source>
</evidence>
<name>A0ABM5LIQ2_FIBSS</name>
<organism evidence="1 2">
    <name type="scientific">Fibrobacter succinogenes (strain ATCC 19169 / S85)</name>
    <dbReference type="NCBI Taxonomy" id="59374"/>
    <lineage>
        <taxon>Bacteria</taxon>
        <taxon>Pseudomonadati</taxon>
        <taxon>Fibrobacterota</taxon>
        <taxon>Fibrobacteria</taxon>
        <taxon>Fibrobacterales</taxon>
        <taxon>Fibrobacteraceae</taxon>
        <taxon>Fibrobacter</taxon>
    </lineage>
</organism>
<evidence type="ECO:0000313" key="2">
    <source>
        <dbReference type="Proteomes" id="UP000001497"/>
    </source>
</evidence>
<dbReference type="EMBL" id="CP001792">
    <property type="protein sequence ID" value="ACX75447.1"/>
    <property type="molecule type" value="Genomic_DNA"/>
</dbReference>
<dbReference type="Proteomes" id="UP000001497">
    <property type="component" value="Chromosome"/>
</dbReference>
<sequence length="45" mass="4490">MAELDGSSIVVVVKEDEAVLSGAVVDVALSQAESIAVYAIAANKG</sequence>
<gene>
    <name evidence="1" type="ordered locus">Fisuc_1855</name>
</gene>
<proteinExistence type="predicted"/>
<protein>
    <submittedName>
        <fullName evidence="1">Uncharacterized protein</fullName>
    </submittedName>
</protein>
<reference evidence="1" key="1">
    <citation type="submission" date="2009-10" db="EMBL/GenBank/DDBJ databases">
        <title>Complete sequence of Fibrobacter succinogenes subsp. succinogenes S85.</title>
        <authorList>
            <consortium name="US DOE Joint Genome Institute"/>
            <person name="Lucas S."/>
            <person name="Copeland A."/>
            <person name="Lapidus A."/>
            <person name="Glavina del Rio T."/>
            <person name="Tice H."/>
            <person name="Bruce D."/>
            <person name="Goodwin L."/>
            <person name="Pitluck S."/>
            <person name="Chertkov O."/>
            <person name="Detter J.C."/>
            <person name="Han C."/>
            <person name="Tapia R."/>
            <person name="Larimer F."/>
            <person name="Land M."/>
            <person name="Hauser L."/>
            <person name="Kyrpides N."/>
            <person name="Mikhailova N."/>
            <person name="Weimer P.J."/>
            <person name="Stevenson D.M."/>
            <person name="Boyum J."/>
            <person name="Brumm P.I."/>
            <person name="Mead D."/>
        </authorList>
    </citation>
    <scope>NUCLEOTIDE SEQUENCE [LARGE SCALE GENOMIC DNA]</scope>
    <source>
        <strain evidence="1">S85</strain>
    </source>
</reference>